<sequence length="444" mass="50228">MNKQRRAPFPQELIDLIIDDDPDDRESLHTLALVSKSCLAQSRRHIFRSIRFITRINDVIHSTERHRQFRSILSGDPKVANCVRELLIRDSPMPRASDYPVWIRDDASFHDTLQLLAANGLERFTLECGLEWTSFPLSLRRALRNVYTAPTLEFISLRGLSAVPMSSCIAFGQRVSELLLINVELSRNIDTELPEVAHGHGAAKLYWLGLEEVDAESTKILLSALLPHPNSLLPARFSSLAALHIGPIESDSVEALWDVVHAGRDTIQYFNWEYLHKSIFVPPLDTHPIVLEVLDRLFAINFEVTFYPDDYIDPPGGSRDQFGGLLALLGSVKPTNTIQDVMIRVNYNDVTEALESMTSYDGWGRLDALLCSAPFADLRDVTLELDVLTSLLAEENEMDAFEDEVDLEQRGQELRRAVVRCLPTLNAEELLRFVVKVRGKLVFN</sequence>
<name>A0A9P7FY92_9AGAR</name>
<keyword evidence="2" id="KW-1185">Reference proteome</keyword>
<reference evidence="1" key="2">
    <citation type="submission" date="2021-10" db="EMBL/GenBank/DDBJ databases">
        <title>Phylogenomics reveals ancestral predisposition of the termite-cultivated fungus Termitomyces towards a domesticated lifestyle.</title>
        <authorList>
            <person name="Auxier B."/>
            <person name="Grum-Grzhimaylo A."/>
            <person name="Cardenas M.E."/>
            <person name="Lodge J.D."/>
            <person name="Laessoe T."/>
            <person name="Pedersen O."/>
            <person name="Smith M.E."/>
            <person name="Kuyper T.W."/>
            <person name="Franco-Molano E.A."/>
            <person name="Baroni T.J."/>
            <person name="Aanen D.K."/>
        </authorList>
    </citation>
    <scope>NUCLEOTIDE SEQUENCE</scope>
    <source>
        <strain evidence="1">D49</strain>
    </source>
</reference>
<gene>
    <name evidence="1" type="ORF">H0H81_011899</name>
</gene>
<evidence type="ECO:0000313" key="1">
    <source>
        <dbReference type="EMBL" id="KAG5638553.1"/>
    </source>
</evidence>
<dbReference type="EMBL" id="JABCKI010005756">
    <property type="protein sequence ID" value="KAG5638553.1"/>
    <property type="molecule type" value="Genomic_DNA"/>
</dbReference>
<reference evidence="1" key="1">
    <citation type="submission" date="2021-02" db="EMBL/GenBank/DDBJ databases">
        <authorList>
            <person name="Nieuwenhuis M."/>
            <person name="Van De Peppel L.J.J."/>
        </authorList>
    </citation>
    <scope>NUCLEOTIDE SEQUENCE</scope>
    <source>
        <strain evidence="1">D49</strain>
    </source>
</reference>
<dbReference type="OrthoDB" id="2745898at2759"/>
<dbReference type="Proteomes" id="UP000717328">
    <property type="component" value="Unassembled WGS sequence"/>
</dbReference>
<protein>
    <submittedName>
        <fullName evidence="1">Uncharacterized protein</fullName>
    </submittedName>
</protein>
<proteinExistence type="predicted"/>
<dbReference type="AlphaFoldDB" id="A0A9P7FY92"/>
<evidence type="ECO:0000313" key="2">
    <source>
        <dbReference type="Proteomes" id="UP000717328"/>
    </source>
</evidence>
<organism evidence="1 2">
    <name type="scientific">Sphagnurus paluster</name>
    <dbReference type="NCBI Taxonomy" id="117069"/>
    <lineage>
        <taxon>Eukaryota</taxon>
        <taxon>Fungi</taxon>
        <taxon>Dikarya</taxon>
        <taxon>Basidiomycota</taxon>
        <taxon>Agaricomycotina</taxon>
        <taxon>Agaricomycetes</taxon>
        <taxon>Agaricomycetidae</taxon>
        <taxon>Agaricales</taxon>
        <taxon>Tricholomatineae</taxon>
        <taxon>Lyophyllaceae</taxon>
        <taxon>Sphagnurus</taxon>
    </lineage>
</organism>
<accession>A0A9P7FY92</accession>
<comment type="caution">
    <text evidence="1">The sequence shown here is derived from an EMBL/GenBank/DDBJ whole genome shotgun (WGS) entry which is preliminary data.</text>
</comment>